<accession>A0ABM9G4D7</accession>
<keyword evidence="3" id="KW-1185">Reference proteome</keyword>
<proteinExistence type="predicted"/>
<dbReference type="Gene3D" id="3.40.50.300">
    <property type="entry name" value="P-loop containing nucleotide triphosphate hydrolases"/>
    <property type="match status" value="1"/>
</dbReference>
<dbReference type="Proteomes" id="UP001154322">
    <property type="component" value="Unassembled WGS sequence"/>
</dbReference>
<comment type="caution">
    <text evidence="2">The sequence shown here is derived from an EMBL/GenBank/DDBJ whole genome shotgun (WGS) entry which is preliminary data.</text>
</comment>
<sequence length="121" mass="13866">MLFRRRKELEFFLRKTREWEGESYPFAYLNSAMRGYIDLSIFIDTPPDIALARRILRDFSDGSIDEVREDVRGSLQEGRMAYAEMLSAVKPSSDLIIDGSLPVDGIVKRILDEADSRSGDE</sequence>
<protein>
    <recommendedName>
        <fullName evidence="1">Phosphoribulokinase/uridine kinase domain-containing protein</fullName>
    </recommendedName>
</protein>
<dbReference type="EMBL" id="CALYLO010000005">
    <property type="protein sequence ID" value="CAH8246586.1"/>
    <property type="molecule type" value="Genomic_DNA"/>
</dbReference>
<dbReference type="SUPFAM" id="SSF52540">
    <property type="entry name" value="P-loop containing nucleoside triphosphate hydrolases"/>
    <property type="match status" value="1"/>
</dbReference>
<evidence type="ECO:0000313" key="2">
    <source>
        <dbReference type="EMBL" id="CAH8246586.1"/>
    </source>
</evidence>
<dbReference type="RefSeq" id="WP_390905283.1">
    <property type="nucleotide sequence ID" value="NZ_AP031292.1"/>
</dbReference>
<feature type="domain" description="Phosphoribulokinase/uridine kinase" evidence="1">
    <location>
        <begin position="28"/>
        <end position="98"/>
    </location>
</feature>
<dbReference type="InterPro" id="IPR027417">
    <property type="entry name" value="P-loop_NTPase"/>
</dbReference>
<dbReference type="Pfam" id="PF00485">
    <property type="entry name" value="PRK"/>
    <property type="match status" value="1"/>
</dbReference>
<reference evidence="2" key="1">
    <citation type="submission" date="2022-06" db="EMBL/GenBank/DDBJ databases">
        <authorList>
            <person name="Dietemann V."/>
            <person name="Ory F."/>
            <person name="Dainat B."/>
            <person name="Oberhansli S."/>
        </authorList>
    </citation>
    <scope>NUCLEOTIDE SEQUENCE</scope>
    <source>
        <strain evidence="2">Ena-SAMPLE-TAB-26-04-2022-14:26:32:270-5432</strain>
    </source>
</reference>
<name>A0ABM9G4D7_9BACL</name>
<evidence type="ECO:0000259" key="1">
    <source>
        <dbReference type="Pfam" id="PF00485"/>
    </source>
</evidence>
<evidence type="ECO:0000313" key="3">
    <source>
        <dbReference type="Proteomes" id="UP001154322"/>
    </source>
</evidence>
<dbReference type="InterPro" id="IPR006083">
    <property type="entry name" value="PRK/URK"/>
</dbReference>
<organism evidence="2 3">
    <name type="scientific">Paenibacillus melissococcoides</name>
    <dbReference type="NCBI Taxonomy" id="2912268"/>
    <lineage>
        <taxon>Bacteria</taxon>
        <taxon>Bacillati</taxon>
        <taxon>Bacillota</taxon>
        <taxon>Bacilli</taxon>
        <taxon>Bacillales</taxon>
        <taxon>Paenibacillaceae</taxon>
        <taxon>Paenibacillus</taxon>
    </lineage>
</organism>
<gene>
    <name evidence="2" type="ORF">WJ0W_003820</name>
</gene>